<name>A0A7S4PXD2_9DINO</name>
<dbReference type="InterPro" id="IPR013024">
    <property type="entry name" value="GGCT-like"/>
</dbReference>
<evidence type="ECO:0000256" key="3">
    <source>
        <dbReference type="PIRSR" id="PIRSR617939-1"/>
    </source>
</evidence>
<organism evidence="5">
    <name type="scientific">Alexandrium monilatum</name>
    <dbReference type="NCBI Taxonomy" id="311494"/>
    <lineage>
        <taxon>Eukaryota</taxon>
        <taxon>Sar</taxon>
        <taxon>Alveolata</taxon>
        <taxon>Dinophyceae</taxon>
        <taxon>Gonyaulacales</taxon>
        <taxon>Pyrocystaceae</taxon>
        <taxon>Alexandrium</taxon>
    </lineage>
</organism>
<reference evidence="5" key="1">
    <citation type="submission" date="2021-01" db="EMBL/GenBank/DDBJ databases">
        <authorList>
            <person name="Corre E."/>
            <person name="Pelletier E."/>
            <person name="Niang G."/>
            <person name="Scheremetjew M."/>
            <person name="Finn R."/>
            <person name="Kale V."/>
            <person name="Holt S."/>
            <person name="Cochrane G."/>
            <person name="Meng A."/>
            <person name="Brown T."/>
            <person name="Cohen L."/>
        </authorList>
    </citation>
    <scope>NUCLEOTIDE SEQUENCE</scope>
    <source>
        <strain evidence="5">CCMP3105</strain>
    </source>
</reference>
<sequence length="378" mass="40774">MGSSCPWLARGGRYRRVGGHAAKMLAAPRLQRATGRCWAPTRTAQASLARPAGGPAFVLRPGCRGGAAQGALGSMRRSGAGAMGPELHWYFSFGANMSRRVLQQCGVATAQSVPGLLPDWQLRFDYVGYDGVEPRFANVAPRTAGDAAVPVHGVAHQLDASGLAALDDIEDQGVSYRRVRVAFEAYDGRELEAWAYVGVPEWLSPGVPSARYLKVLTEGARAHGLRRPYVEWLVAHPCLDFSEACQQGACSPALGSAGTPCAGGPLDLCHRPGDTAAGECGTLRIAGEAFHVPLAVLRQRSFLRSMVRDGGTVFALRTLRKAYAEEAEGGRRCEPIALREDDFRRDAWAEGLSELQVHYVACWRRYLEARFSRAAPSP</sequence>
<dbReference type="CDD" id="cd06661">
    <property type="entry name" value="GGCT_like"/>
    <property type="match status" value="1"/>
</dbReference>
<keyword evidence="2" id="KW-0456">Lyase</keyword>
<dbReference type="InterPro" id="IPR036568">
    <property type="entry name" value="GGCT-like_sf"/>
</dbReference>
<proteinExistence type="predicted"/>
<protein>
    <recommendedName>
        <fullName evidence="1">gamma-glutamylcyclotransferase</fullName>
        <ecNumber evidence="1">4.3.2.9</ecNumber>
    </recommendedName>
</protein>
<evidence type="ECO:0000313" key="5">
    <source>
        <dbReference type="EMBL" id="CAE4565775.1"/>
    </source>
</evidence>
<gene>
    <name evidence="5" type="ORF">AMON00008_LOCUS5394</name>
</gene>
<feature type="active site" description="Proton acceptor" evidence="3">
    <location>
        <position position="170"/>
    </location>
</feature>
<dbReference type="InterPro" id="IPR017939">
    <property type="entry name" value="G-Glutamylcylcotransferase"/>
</dbReference>
<feature type="binding site" evidence="4">
    <location>
        <position position="212"/>
    </location>
    <ligand>
        <name>substrate</name>
    </ligand>
</feature>
<dbReference type="GO" id="GO:0003839">
    <property type="term" value="F:gamma-glutamylcyclotransferase activity"/>
    <property type="evidence" value="ECO:0007669"/>
    <property type="project" value="UniProtKB-EC"/>
</dbReference>
<dbReference type="Gene3D" id="3.10.490.10">
    <property type="entry name" value="Gamma-glutamyl cyclotransferase-like"/>
    <property type="match status" value="1"/>
</dbReference>
<accession>A0A7S4PXD2</accession>
<evidence type="ECO:0000256" key="2">
    <source>
        <dbReference type="ARBA" id="ARBA00023239"/>
    </source>
</evidence>
<dbReference type="Pfam" id="PF13772">
    <property type="entry name" value="AIG2_2"/>
    <property type="match status" value="1"/>
</dbReference>
<dbReference type="SUPFAM" id="SSF110857">
    <property type="entry name" value="Gamma-glutamyl cyclotransferase-like"/>
    <property type="match status" value="1"/>
</dbReference>
<dbReference type="EC" id="4.3.2.9" evidence="1"/>
<evidence type="ECO:0000256" key="1">
    <source>
        <dbReference type="ARBA" id="ARBA00012346"/>
    </source>
</evidence>
<evidence type="ECO:0000256" key="4">
    <source>
        <dbReference type="PIRSR" id="PIRSR617939-2"/>
    </source>
</evidence>
<dbReference type="EMBL" id="HBNR01008210">
    <property type="protein sequence ID" value="CAE4565775.1"/>
    <property type="molecule type" value="Transcribed_RNA"/>
</dbReference>
<dbReference type="PANTHER" id="PTHR12935:SF0">
    <property type="entry name" value="GAMMA-GLUTAMYLCYCLOTRANSFERASE"/>
    <property type="match status" value="1"/>
</dbReference>
<dbReference type="PANTHER" id="PTHR12935">
    <property type="entry name" value="GAMMA-GLUTAMYLCYCLOTRANSFERASE"/>
    <property type="match status" value="1"/>
</dbReference>
<dbReference type="AlphaFoldDB" id="A0A7S4PXD2"/>